<dbReference type="GO" id="GO:0003676">
    <property type="term" value="F:nucleic acid binding"/>
    <property type="evidence" value="ECO:0007669"/>
    <property type="project" value="InterPro"/>
</dbReference>
<dbReference type="InterPro" id="IPR014013">
    <property type="entry name" value="Helic_SF1/SF2_ATP-bd_DinG/Rad3"/>
</dbReference>
<organism evidence="5 6">
    <name type="scientific">Sorangium cellulosum</name>
    <name type="common">Polyangium cellulosum</name>
    <dbReference type="NCBI Taxonomy" id="56"/>
    <lineage>
        <taxon>Bacteria</taxon>
        <taxon>Pseudomonadati</taxon>
        <taxon>Myxococcota</taxon>
        <taxon>Polyangia</taxon>
        <taxon>Polyangiales</taxon>
        <taxon>Polyangiaceae</taxon>
        <taxon>Sorangium</taxon>
    </lineage>
</organism>
<dbReference type="PANTHER" id="PTHR11472">
    <property type="entry name" value="DNA REPAIR DEAD HELICASE RAD3/XP-D SUBFAMILY MEMBER"/>
    <property type="match status" value="1"/>
</dbReference>
<name>A0A150TKI9_SORCE</name>
<dbReference type="PROSITE" id="PS51193">
    <property type="entry name" value="HELICASE_ATP_BIND_2"/>
    <property type="match status" value="1"/>
</dbReference>
<feature type="non-terminal residue" evidence="5">
    <location>
        <position position="534"/>
    </location>
</feature>
<dbReference type="Gene3D" id="3.40.50.300">
    <property type="entry name" value="P-loop containing nucleotide triphosphate hydrolases"/>
    <property type="match status" value="1"/>
</dbReference>
<sequence>MPFDRAASLLGPSGPFARGLPGYEDREGQLAMASAVERAIAEDRVLLCEAGTGTGKTLAYLVPAILSGRKVVVSTATKALEDQIYTKDLPLVAEHLRLDPRAALVKGLGNYLCLRRFNELRHSPGAGAGAAGRSLPLIEAWAQETEMGDVAELAYLAEGDPVWREVASSSETRLGASCDYYEDCFVTRMKRDSEAARLLIVNHHLFFADLALKIAGARRGFGGAGALPPYDAVIFDEAHQLEDIATSFFGVRVSRARVDSMLRDADRAFIASGLADRILGRGEGTAITAVVRESADALFDRLAALGGPAAGSGDRGDARVPLPRDAWSGELLEAYHRLDNHLEALAGYASANAIAEAVQLVGNRAAQLREDAARIVDPATNQVTWVEVRGRGVSFGASPVDLGNMLREHVFERIGAVVLTSATLTTGGSGGSGFRFLRSRMGLDEDVPVPIDELTVPSPFDYPNAALLYTPRDLPEATDAAFVERAADRMAELIGITGGGAFVLCTSIRAMNALAAALRVRLARASAEARAGGG</sequence>
<comment type="caution">
    <text evidence="5">The sequence shown here is derived from an EMBL/GenBank/DDBJ whole genome shotgun (WGS) entry which is preliminary data.</text>
</comment>
<keyword evidence="1" id="KW-0547">Nucleotide-binding</keyword>
<gene>
    <name evidence="5" type="ORF">BE21_42485</name>
</gene>
<proteinExistence type="predicted"/>
<dbReference type="InterPro" id="IPR045028">
    <property type="entry name" value="DinG/Rad3-like"/>
</dbReference>
<dbReference type="GO" id="GO:0005524">
    <property type="term" value="F:ATP binding"/>
    <property type="evidence" value="ECO:0007669"/>
    <property type="project" value="UniProtKB-KW"/>
</dbReference>
<feature type="domain" description="Helicase ATP-binding" evidence="4">
    <location>
        <begin position="15"/>
        <end position="302"/>
    </location>
</feature>
<accession>A0A150TKI9</accession>
<reference evidence="5 6" key="1">
    <citation type="submission" date="2014-02" db="EMBL/GenBank/DDBJ databases">
        <title>The small core and large imbalanced accessory genome model reveals a collaborative survival strategy of Sorangium cellulosum strains in nature.</title>
        <authorList>
            <person name="Han K."/>
            <person name="Peng R."/>
            <person name="Blom J."/>
            <person name="Li Y.-Z."/>
        </authorList>
    </citation>
    <scope>NUCLEOTIDE SEQUENCE [LARGE SCALE GENOMIC DNA]</scope>
    <source>
        <strain evidence="5 6">So0007-03</strain>
    </source>
</reference>
<evidence type="ECO:0000256" key="2">
    <source>
        <dbReference type="ARBA" id="ARBA00022801"/>
    </source>
</evidence>
<keyword evidence="2" id="KW-0378">Hydrolase</keyword>
<evidence type="ECO:0000256" key="3">
    <source>
        <dbReference type="ARBA" id="ARBA00022840"/>
    </source>
</evidence>
<dbReference type="GO" id="GO:0016787">
    <property type="term" value="F:hydrolase activity"/>
    <property type="evidence" value="ECO:0007669"/>
    <property type="project" value="UniProtKB-KW"/>
</dbReference>
<dbReference type="Pfam" id="PF00270">
    <property type="entry name" value="DEAD"/>
    <property type="match status" value="1"/>
</dbReference>
<dbReference type="GO" id="GO:0003678">
    <property type="term" value="F:DNA helicase activity"/>
    <property type="evidence" value="ECO:0007669"/>
    <property type="project" value="TreeGrafter"/>
</dbReference>
<evidence type="ECO:0000313" key="6">
    <source>
        <dbReference type="Proteomes" id="UP000075502"/>
    </source>
</evidence>
<dbReference type="InterPro" id="IPR011545">
    <property type="entry name" value="DEAD/DEAH_box_helicase_dom"/>
</dbReference>
<dbReference type="PANTHER" id="PTHR11472:SF34">
    <property type="entry name" value="REGULATOR OF TELOMERE ELONGATION HELICASE 1"/>
    <property type="match status" value="1"/>
</dbReference>
<dbReference type="InterPro" id="IPR027417">
    <property type="entry name" value="P-loop_NTPase"/>
</dbReference>
<dbReference type="EMBL" id="JEME01002155">
    <property type="protein sequence ID" value="KYG05181.1"/>
    <property type="molecule type" value="Genomic_DNA"/>
</dbReference>
<protein>
    <submittedName>
        <fullName evidence="5">ATP-dependent helicase</fullName>
    </submittedName>
</protein>
<dbReference type="AlphaFoldDB" id="A0A150TKI9"/>
<dbReference type="SUPFAM" id="SSF52540">
    <property type="entry name" value="P-loop containing nucleoside triphosphate hydrolases"/>
    <property type="match status" value="1"/>
</dbReference>
<evidence type="ECO:0000313" key="5">
    <source>
        <dbReference type="EMBL" id="KYG05181.1"/>
    </source>
</evidence>
<evidence type="ECO:0000259" key="4">
    <source>
        <dbReference type="PROSITE" id="PS51193"/>
    </source>
</evidence>
<dbReference type="Proteomes" id="UP000075502">
    <property type="component" value="Unassembled WGS sequence"/>
</dbReference>
<keyword evidence="3" id="KW-0067">ATP-binding</keyword>
<evidence type="ECO:0000256" key="1">
    <source>
        <dbReference type="ARBA" id="ARBA00022741"/>
    </source>
</evidence>
<keyword evidence="5" id="KW-0347">Helicase</keyword>